<dbReference type="PROSITE" id="PS00290">
    <property type="entry name" value="IG_MHC"/>
    <property type="match status" value="1"/>
</dbReference>
<dbReference type="InterPro" id="IPR050160">
    <property type="entry name" value="MHC/Immunoglobulin"/>
</dbReference>
<keyword evidence="1" id="KW-0393">Immunoglobulin domain</keyword>
<sequence>MSSLLSFFLLSRKLEQREIKSPPAYLSLHLKEDSPSCLVIYTLLHVELGVQNTLICQVTGFYPAPVNITWNKNEQKVTEGTSTSILFPNKDDGSFKQTSRLNFIPKQGDVYSCTVEHVPDPTNLVCEEQDFKFWI</sequence>
<dbReference type="PANTHER" id="PTHR19944">
    <property type="entry name" value="MHC CLASS II-RELATED"/>
    <property type="match status" value="1"/>
</dbReference>
<dbReference type="Proteomes" id="UP000472276">
    <property type="component" value="Unassembled WGS sequence"/>
</dbReference>
<dbReference type="AlphaFoldDB" id="A0A668UBF1"/>
<dbReference type="InterPro" id="IPR003597">
    <property type="entry name" value="Ig_C1-set"/>
</dbReference>
<feature type="domain" description="Ig-like" evidence="2">
    <location>
        <begin position="35"/>
        <end position="125"/>
    </location>
</feature>
<dbReference type="Pfam" id="PF07654">
    <property type="entry name" value="C1-set"/>
    <property type="match status" value="1"/>
</dbReference>
<keyword evidence="4" id="KW-1185">Reference proteome</keyword>
<organism evidence="3 4">
    <name type="scientific">Oreochromis aureus</name>
    <name type="common">Israeli tilapia</name>
    <name type="synonym">Chromis aureus</name>
    <dbReference type="NCBI Taxonomy" id="47969"/>
    <lineage>
        <taxon>Eukaryota</taxon>
        <taxon>Metazoa</taxon>
        <taxon>Chordata</taxon>
        <taxon>Craniata</taxon>
        <taxon>Vertebrata</taxon>
        <taxon>Euteleostomi</taxon>
        <taxon>Actinopterygii</taxon>
        <taxon>Neopterygii</taxon>
        <taxon>Teleostei</taxon>
        <taxon>Neoteleostei</taxon>
        <taxon>Acanthomorphata</taxon>
        <taxon>Ovalentaria</taxon>
        <taxon>Cichlomorphae</taxon>
        <taxon>Cichliformes</taxon>
        <taxon>Cichlidae</taxon>
        <taxon>African cichlids</taxon>
        <taxon>Pseudocrenilabrinae</taxon>
        <taxon>Oreochromini</taxon>
        <taxon>Oreochromis</taxon>
    </lineage>
</organism>
<reference evidence="3" key="2">
    <citation type="submission" date="2025-09" db="UniProtKB">
        <authorList>
            <consortium name="Ensembl"/>
        </authorList>
    </citation>
    <scope>IDENTIFICATION</scope>
</reference>
<dbReference type="SUPFAM" id="SSF48726">
    <property type="entry name" value="Immunoglobulin"/>
    <property type="match status" value="1"/>
</dbReference>
<protein>
    <recommendedName>
        <fullName evidence="2">Ig-like domain-containing protein</fullName>
    </recommendedName>
</protein>
<name>A0A668UBF1_OREAU</name>
<dbReference type="Gene3D" id="2.60.40.10">
    <property type="entry name" value="Immunoglobulins"/>
    <property type="match status" value="1"/>
</dbReference>
<dbReference type="InterPro" id="IPR003006">
    <property type="entry name" value="Ig/MHC_CS"/>
</dbReference>
<dbReference type="SMART" id="SM00407">
    <property type="entry name" value="IGc1"/>
    <property type="match status" value="1"/>
</dbReference>
<dbReference type="InterPro" id="IPR007110">
    <property type="entry name" value="Ig-like_dom"/>
</dbReference>
<evidence type="ECO:0000313" key="4">
    <source>
        <dbReference type="Proteomes" id="UP000472276"/>
    </source>
</evidence>
<dbReference type="PROSITE" id="PS50835">
    <property type="entry name" value="IG_LIKE"/>
    <property type="match status" value="1"/>
</dbReference>
<dbReference type="Ensembl" id="ENSOABT00000036643.2">
    <property type="protein sequence ID" value="ENSOABP00000035656.1"/>
    <property type="gene ID" value="ENSOABG00000016409.2"/>
</dbReference>
<evidence type="ECO:0000259" key="2">
    <source>
        <dbReference type="PROSITE" id="PS50835"/>
    </source>
</evidence>
<dbReference type="PANTHER" id="PTHR19944:SF86">
    <property type="entry name" value="HLA CLASS II HISTOCOMPATIBILITY ANTIGEN, DR ALPHA CHAIN"/>
    <property type="match status" value="1"/>
</dbReference>
<proteinExistence type="predicted"/>
<accession>A0A668UBF1</accession>
<evidence type="ECO:0000313" key="3">
    <source>
        <dbReference type="Ensembl" id="ENSOABP00000035656.1"/>
    </source>
</evidence>
<dbReference type="InterPro" id="IPR036179">
    <property type="entry name" value="Ig-like_dom_sf"/>
</dbReference>
<reference evidence="3" key="1">
    <citation type="submission" date="2025-08" db="UniProtKB">
        <authorList>
            <consortium name="Ensembl"/>
        </authorList>
    </citation>
    <scope>IDENTIFICATION</scope>
</reference>
<dbReference type="InterPro" id="IPR013783">
    <property type="entry name" value="Ig-like_fold"/>
</dbReference>
<evidence type="ECO:0000256" key="1">
    <source>
        <dbReference type="ARBA" id="ARBA00023319"/>
    </source>
</evidence>
<dbReference type="OMA" id="PTNLVCE"/>